<organism evidence="5">
    <name type="scientific">uncultured marine microorganism HF4000_APKG2H5</name>
    <dbReference type="NCBI Taxonomy" id="455545"/>
    <lineage>
        <taxon>unclassified sequences</taxon>
        <taxon>environmental samples</taxon>
    </lineage>
</organism>
<dbReference type="InterPro" id="IPR049381">
    <property type="entry name" value="UbiD-like_C"/>
</dbReference>
<feature type="domain" description="3-octaprenyl-4-hydroxybenzoate carboxy-lyase-like Rift-related" evidence="3">
    <location>
        <begin position="101"/>
        <end position="293"/>
    </location>
</feature>
<dbReference type="PANTHER" id="PTHR30108">
    <property type="entry name" value="3-OCTAPRENYL-4-HYDROXYBENZOATE CARBOXY-LYASE-RELATED"/>
    <property type="match status" value="1"/>
</dbReference>
<proteinExistence type="inferred from homology"/>
<name>B3T6H4_9ZZZZ</name>
<evidence type="ECO:0000256" key="1">
    <source>
        <dbReference type="ARBA" id="ARBA00010021"/>
    </source>
</evidence>
<dbReference type="SUPFAM" id="SSF50475">
    <property type="entry name" value="FMN-binding split barrel"/>
    <property type="match status" value="1"/>
</dbReference>
<reference evidence="5" key="1">
    <citation type="journal article" date="2008" name="ISME J.">
        <title>Genomic patterns of recombination, clonal divergence and environment in marine microbial populations.</title>
        <authorList>
            <person name="Konstantinidis K.T."/>
            <person name="Delong E.F."/>
        </authorList>
    </citation>
    <scope>NUCLEOTIDE SEQUENCE</scope>
</reference>
<evidence type="ECO:0000259" key="4">
    <source>
        <dbReference type="Pfam" id="PF20696"/>
    </source>
</evidence>
<dbReference type="PANTHER" id="PTHR30108:SF21">
    <property type="entry name" value="4-HYDROXYBENZOATE DECARBOXYLASE"/>
    <property type="match status" value="1"/>
</dbReference>
<dbReference type="AlphaFoldDB" id="B3T6H4"/>
<accession>B3T6H4</accession>
<evidence type="ECO:0000313" key="5">
    <source>
        <dbReference type="EMBL" id="ABZ08184.1"/>
    </source>
</evidence>
<feature type="domain" description="3-octaprenyl-4-hydroxybenzoate carboxy-lyase-like C-terminal" evidence="4">
    <location>
        <begin position="300"/>
        <end position="421"/>
    </location>
</feature>
<sequence>MLTLKQIRPRGVIMGFRDLLSGVPRDNKPVSLILEMRDRTNTLGGNPVVFDDITEAPGHSAALNVLIRDRLCEVFDVSPGELIDILAWGMANPTEPLMVHASEAEVLENQQKPVNLYALPIPWHYAEDRGRYQSASVIIAEYGGIRNMSYHRQLLRDSNHTVARFVPRHLRMMYETAKANGDEINIGVVNGADATVLLAAAMSFNENLDELSVAAALHERLHGEPLRLVRLTNGVAVPADAEYAMEARITLDVDEEGPYVDITGTVDEVRHEPVIEYDSIFHRNDPVFHALISAGVEHRTLMGTPRAPTIKAAVSEVVPCTDVYLTEGGCGWLSSVVQIKPQNDGDGIRAIHAAFSGHRSMKQVIVVDDDIDIADSTRVEWALMTRWQPDTDTVILSGQKGSSLDPSRSGDGTTSKIGMDATLPLGVVRGPYESVL</sequence>
<dbReference type="NCBIfam" id="TIGR00148">
    <property type="entry name" value="UbiD family decarboxylase"/>
    <property type="match status" value="1"/>
</dbReference>
<feature type="compositionally biased region" description="Polar residues" evidence="2">
    <location>
        <begin position="396"/>
        <end position="416"/>
    </location>
</feature>
<dbReference type="Gene3D" id="3.40.1670.10">
    <property type="entry name" value="UbiD C-terminal domain-like"/>
    <property type="match status" value="1"/>
</dbReference>
<evidence type="ECO:0000256" key="2">
    <source>
        <dbReference type="SAM" id="MobiDB-lite"/>
    </source>
</evidence>
<gene>
    <name evidence="5" type="ORF">ALOHA_HF4000APKG2H5ctg1g29</name>
</gene>
<dbReference type="EMBL" id="EU016623">
    <property type="protein sequence ID" value="ABZ08184.1"/>
    <property type="molecule type" value="Genomic_DNA"/>
</dbReference>
<dbReference type="SUPFAM" id="SSF143968">
    <property type="entry name" value="UbiD C-terminal domain-like"/>
    <property type="match status" value="1"/>
</dbReference>
<feature type="region of interest" description="Disordered" evidence="2">
    <location>
        <begin position="396"/>
        <end position="417"/>
    </location>
</feature>
<dbReference type="InterPro" id="IPR048304">
    <property type="entry name" value="UbiD_Rift_dom"/>
</dbReference>
<dbReference type="Pfam" id="PF01977">
    <property type="entry name" value="UbiD"/>
    <property type="match status" value="1"/>
</dbReference>
<dbReference type="Pfam" id="PF20696">
    <property type="entry name" value="UbiD_C"/>
    <property type="match status" value="1"/>
</dbReference>
<dbReference type="InterPro" id="IPR002830">
    <property type="entry name" value="UbiD"/>
</dbReference>
<keyword evidence="5" id="KW-0456">Lyase</keyword>
<protein>
    <submittedName>
        <fullName evidence="5">Putative 3-octaprenyl-4-hydroxybenzoate carboxy-lyase</fullName>
    </submittedName>
</protein>
<evidence type="ECO:0000259" key="3">
    <source>
        <dbReference type="Pfam" id="PF01977"/>
    </source>
</evidence>
<dbReference type="GO" id="GO:0016831">
    <property type="term" value="F:carboxy-lyase activity"/>
    <property type="evidence" value="ECO:0007669"/>
    <property type="project" value="InterPro"/>
</dbReference>
<comment type="similarity">
    <text evidence="1">Belongs to the UbiD family.</text>
</comment>